<dbReference type="RefSeq" id="WP_013610900.1">
    <property type="nucleotide sequence ID" value="NZ_BAABYK010000001.1"/>
</dbReference>
<dbReference type="EMBL" id="JAQMRD010000010">
    <property type="protein sequence ID" value="MDB9223161.1"/>
    <property type="molecule type" value="Genomic_DNA"/>
</dbReference>
<reference evidence="3" key="2">
    <citation type="submission" date="2022-01" db="EMBL/GenBank/DDBJ databases">
        <title>Collection of gut derived symbiotic bacterial strains cultured from healthy donors.</title>
        <authorList>
            <person name="Lin H."/>
            <person name="Kohout C."/>
            <person name="Waligurski E."/>
            <person name="Pamer E.G."/>
        </authorList>
    </citation>
    <scope>NUCLEOTIDE SEQUENCE</scope>
    <source>
        <strain evidence="3">DFI.1.149</strain>
    </source>
</reference>
<dbReference type="InterPro" id="IPR013097">
    <property type="entry name" value="Dabb"/>
</dbReference>
<feature type="coiled-coil region" evidence="1">
    <location>
        <begin position="10"/>
        <end position="40"/>
    </location>
</feature>
<comment type="caution">
    <text evidence="7">The sequence shown here is derived from an EMBL/GenBank/DDBJ whole genome shotgun (WGS) entry which is preliminary data.</text>
</comment>
<evidence type="ECO:0000313" key="7">
    <source>
        <dbReference type="EMBL" id="RGY06667.1"/>
    </source>
</evidence>
<evidence type="ECO:0000259" key="2">
    <source>
        <dbReference type="PROSITE" id="PS51502"/>
    </source>
</evidence>
<dbReference type="AlphaFoldDB" id="A0A1Y3ZQQ5"/>
<dbReference type="EMBL" id="JAKNDN010000005">
    <property type="protein sequence ID" value="MCG4958943.1"/>
    <property type="molecule type" value="Genomic_DNA"/>
</dbReference>
<feature type="domain" description="Stress-response A/B barrel" evidence="2">
    <location>
        <begin position="2"/>
        <end position="95"/>
    </location>
</feature>
<dbReference type="Proteomes" id="UP000283426">
    <property type="component" value="Unassembled WGS sequence"/>
</dbReference>
<evidence type="ECO:0000313" key="6">
    <source>
        <dbReference type="EMBL" id="RGV28479.1"/>
    </source>
</evidence>
<reference evidence="8 9" key="1">
    <citation type="submission" date="2018-08" db="EMBL/GenBank/DDBJ databases">
        <title>A genome reference for cultivated species of the human gut microbiota.</title>
        <authorList>
            <person name="Zou Y."/>
            <person name="Xue W."/>
            <person name="Luo G."/>
        </authorList>
    </citation>
    <scope>NUCLEOTIDE SEQUENCE [LARGE SCALE GENOMIC DNA]</scope>
    <source>
        <strain evidence="6 8">AF14-6AC</strain>
        <strain evidence="5 9">AF16-14</strain>
        <strain evidence="7 10">OF03-11</strain>
    </source>
</reference>
<evidence type="ECO:0000256" key="1">
    <source>
        <dbReference type="SAM" id="Coils"/>
    </source>
</evidence>
<dbReference type="Gene3D" id="3.30.70.100">
    <property type="match status" value="1"/>
</dbReference>
<protein>
    <submittedName>
        <fullName evidence="7">Dabb family protein</fullName>
    </submittedName>
</protein>
<dbReference type="EMBL" id="QRYW01000009">
    <property type="protein sequence ID" value="RGV28479.1"/>
    <property type="molecule type" value="Genomic_DNA"/>
</dbReference>
<dbReference type="OMA" id="RACIDFE"/>
<evidence type="ECO:0000313" key="5">
    <source>
        <dbReference type="EMBL" id="RGU59060.1"/>
    </source>
</evidence>
<dbReference type="PROSITE" id="PS51502">
    <property type="entry name" value="S_R_A_B_BARREL"/>
    <property type="match status" value="1"/>
</dbReference>
<dbReference type="SMART" id="SM00886">
    <property type="entry name" value="Dabb"/>
    <property type="match status" value="1"/>
</dbReference>
<name>A0A1Y3ZQQ5_9BACT</name>
<evidence type="ECO:0000313" key="8">
    <source>
        <dbReference type="Proteomes" id="UP000283426"/>
    </source>
</evidence>
<dbReference type="PANTHER" id="PTHR37832">
    <property type="entry name" value="BLL2683 PROTEIN"/>
    <property type="match status" value="1"/>
</dbReference>
<dbReference type="Proteomes" id="UP001199750">
    <property type="component" value="Unassembled WGS sequence"/>
</dbReference>
<dbReference type="Proteomes" id="UP000284434">
    <property type="component" value="Unassembled WGS sequence"/>
</dbReference>
<dbReference type="GeneID" id="61273814"/>
<sequence>MIKHIVLFKLEESEHKNVRLQEIRDRLEALVQVIPELKEMQVGINVNPEEKWDFSLEAVVADLHALEVYANHPAHQEIVKTLIAPVKVDRACVDYRF</sequence>
<dbReference type="Pfam" id="PF07876">
    <property type="entry name" value="Dabb"/>
    <property type="match status" value="1"/>
</dbReference>
<proteinExistence type="predicted"/>
<evidence type="ECO:0000313" key="9">
    <source>
        <dbReference type="Proteomes" id="UP000284243"/>
    </source>
</evidence>
<dbReference type="Proteomes" id="UP001212263">
    <property type="component" value="Unassembled WGS sequence"/>
</dbReference>
<evidence type="ECO:0000313" key="3">
    <source>
        <dbReference type="EMBL" id="MCG4958943.1"/>
    </source>
</evidence>
<dbReference type="InterPro" id="IPR011008">
    <property type="entry name" value="Dimeric_a/b-barrel"/>
</dbReference>
<dbReference type="SUPFAM" id="SSF54909">
    <property type="entry name" value="Dimeric alpha+beta barrel"/>
    <property type="match status" value="1"/>
</dbReference>
<dbReference type="PANTHER" id="PTHR37832:SF1">
    <property type="entry name" value="STRESS-RESPONSE A_B BARREL DOMAIN-CONTAINING PROTEIN"/>
    <property type="match status" value="1"/>
</dbReference>
<keyword evidence="1" id="KW-0175">Coiled coil</keyword>
<accession>A0A1Y3ZQQ5</accession>
<dbReference type="Proteomes" id="UP000284243">
    <property type="component" value="Unassembled WGS sequence"/>
</dbReference>
<organism evidence="7 10">
    <name type="scientific">Odoribacter splanchnicus</name>
    <dbReference type="NCBI Taxonomy" id="28118"/>
    <lineage>
        <taxon>Bacteria</taxon>
        <taxon>Pseudomonadati</taxon>
        <taxon>Bacteroidota</taxon>
        <taxon>Bacteroidia</taxon>
        <taxon>Bacteroidales</taxon>
        <taxon>Odoribacteraceae</taxon>
        <taxon>Odoribacter</taxon>
    </lineage>
</organism>
<dbReference type="EMBL" id="QSCO01000011">
    <property type="protein sequence ID" value="RGY06667.1"/>
    <property type="molecule type" value="Genomic_DNA"/>
</dbReference>
<evidence type="ECO:0000313" key="4">
    <source>
        <dbReference type="EMBL" id="MDB9223161.1"/>
    </source>
</evidence>
<dbReference type="EMBL" id="QRYC01000001">
    <property type="protein sequence ID" value="RGU59060.1"/>
    <property type="molecule type" value="Genomic_DNA"/>
</dbReference>
<reference evidence="4" key="3">
    <citation type="submission" date="2023-01" db="EMBL/GenBank/DDBJ databases">
        <title>Human gut microbiome strain richness.</title>
        <authorList>
            <person name="Chen-Liaw A."/>
        </authorList>
    </citation>
    <scope>NUCLEOTIDE SEQUENCE</scope>
    <source>
        <strain evidence="4">RTP21484st1_B7_RTP21484_190118</strain>
    </source>
</reference>
<gene>
    <name evidence="6" type="ORF">DWW24_05640</name>
    <name evidence="5" type="ORF">DWW57_01330</name>
    <name evidence="7" type="ORF">DXA53_09130</name>
    <name evidence="3" type="ORF">L0P03_03605</name>
    <name evidence="4" type="ORF">PN645_09105</name>
</gene>
<evidence type="ECO:0000313" key="10">
    <source>
        <dbReference type="Proteomes" id="UP000284434"/>
    </source>
</evidence>